<evidence type="ECO:0000313" key="1">
    <source>
        <dbReference type="EMBL" id="RDW88598.1"/>
    </source>
</evidence>
<comment type="caution">
    <text evidence="1">The sequence shown here is derived from an EMBL/GenBank/DDBJ whole genome shotgun (WGS) entry which is preliminary data.</text>
</comment>
<accession>A0A3D8SS62</accession>
<protein>
    <submittedName>
        <fullName evidence="1">Uncharacterized protein</fullName>
    </submittedName>
</protein>
<gene>
    <name evidence="1" type="ORF">BP6252_00630</name>
</gene>
<dbReference type="EMBL" id="PDLM01000001">
    <property type="protein sequence ID" value="RDW88598.1"/>
    <property type="molecule type" value="Genomic_DNA"/>
</dbReference>
<organism evidence="1 2">
    <name type="scientific">Coleophoma cylindrospora</name>
    <dbReference type="NCBI Taxonomy" id="1849047"/>
    <lineage>
        <taxon>Eukaryota</taxon>
        <taxon>Fungi</taxon>
        <taxon>Dikarya</taxon>
        <taxon>Ascomycota</taxon>
        <taxon>Pezizomycotina</taxon>
        <taxon>Leotiomycetes</taxon>
        <taxon>Helotiales</taxon>
        <taxon>Dermateaceae</taxon>
        <taxon>Coleophoma</taxon>
    </lineage>
</organism>
<dbReference type="Proteomes" id="UP000256645">
    <property type="component" value="Unassembled WGS sequence"/>
</dbReference>
<name>A0A3D8SS62_9HELO</name>
<dbReference type="STRING" id="1849047.A0A3D8SS62"/>
<dbReference type="OrthoDB" id="5387995at2759"/>
<proteinExistence type="predicted"/>
<keyword evidence="2" id="KW-1185">Reference proteome</keyword>
<evidence type="ECO:0000313" key="2">
    <source>
        <dbReference type="Proteomes" id="UP000256645"/>
    </source>
</evidence>
<sequence>MLHIDPAREHSAEVFTFTFALPTLEFSFDQQFGIPAPTARSFKRRRALSDVDGAANEGRKKRRLRLQLITSRLSRPFSQPATNIINRGNSKISAWSRNRLLGRAELRKAAILNHIRLSIDVARSMGRYGHVHERGAMPLKDLMEQKPRHHEIRLPPSPLGLSNYDALDLEDDMMEEMGRNGDGDGMEGTAQIYSDFNFLNPVTGDGDDYGYLDALDGIPPEDLPSAAPPPPEESILGLLREKERLDGQFICLDGRN</sequence>
<reference evidence="1 2" key="1">
    <citation type="journal article" date="2018" name="IMA Fungus">
        <title>IMA Genome-F 9: Draft genome sequence of Annulohypoxylon stygium, Aspergillus mulundensis, Berkeleyomyces basicola (syn. Thielaviopsis basicola), Ceratocystis smalleyi, two Cercospora beticola strains, Coleophoma cylindrospora, Fusarium fracticaudum, Phialophora cf. hyalina, and Morchella septimelata.</title>
        <authorList>
            <person name="Wingfield B.D."/>
            <person name="Bills G.F."/>
            <person name="Dong Y."/>
            <person name="Huang W."/>
            <person name="Nel W.J."/>
            <person name="Swalarsk-Parry B.S."/>
            <person name="Vaghefi N."/>
            <person name="Wilken P.M."/>
            <person name="An Z."/>
            <person name="de Beer Z.W."/>
            <person name="De Vos L."/>
            <person name="Chen L."/>
            <person name="Duong T.A."/>
            <person name="Gao Y."/>
            <person name="Hammerbacher A."/>
            <person name="Kikkert J.R."/>
            <person name="Li Y."/>
            <person name="Li H."/>
            <person name="Li K."/>
            <person name="Li Q."/>
            <person name="Liu X."/>
            <person name="Ma X."/>
            <person name="Naidoo K."/>
            <person name="Pethybridge S.J."/>
            <person name="Sun J."/>
            <person name="Steenkamp E.T."/>
            <person name="van der Nest M.A."/>
            <person name="van Wyk S."/>
            <person name="Wingfield M.J."/>
            <person name="Xiong C."/>
            <person name="Yue Q."/>
            <person name="Zhang X."/>
        </authorList>
    </citation>
    <scope>NUCLEOTIDE SEQUENCE [LARGE SCALE GENOMIC DNA]</scope>
    <source>
        <strain evidence="1 2">BP6252</strain>
    </source>
</reference>
<dbReference type="AlphaFoldDB" id="A0A3D8SS62"/>